<dbReference type="PANTHER" id="PTHR11080">
    <property type="entry name" value="PYRAZINAMIDASE/NICOTINAMIDASE"/>
    <property type="match status" value="1"/>
</dbReference>
<dbReference type="WBParaSite" id="Hba_06298">
    <property type="protein sequence ID" value="Hba_06298"/>
    <property type="gene ID" value="Hba_06298"/>
</dbReference>
<dbReference type="Gene3D" id="3.40.50.850">
    <property type="entry name" value="Isochorismatase-like"/>
    <property type="match status" value="1"/>
</dbReference>
<protein>
    <recommendedName>
        <fullName evidence="6">nicotinamidase</fullName>
        <ecNumber evidence="6">3.5.1.19</ecNumber>
    </recommendedName>
    <alternativeName>
        <fullName evidence="7">Nicotinamide deamidase</fullName>
    </alternativeName>
</protein>
<evidence type="ECO:0000256" key="4">
    <source>
        <dbReference type="ARBA" id="ARBA00022801"/>
    </source>
</evidence>
<dbReference type="AlphaFoldDB" id="A0A1I7WMB6"/>
<dbReference type="Proteomes" id="UP000095283">
    <property type="component" value="Unplaced"/>
</dbReference>
<keyword evidence="3" id="KW-0479">Metal-binding</keyword>
<dbReference type="GO" id="GO:0008936">
    <property type="term" value="F:nicotinamidase activity"/>
    <property type="evidence" value="ECO:0007669"/>
    <property type="project" value="UniProtKB-EC"/>
</dbReference>
<evidence type="ECO:0000259" key="8">
    <source>
        <dbReference type="Pfam" id="PF00857"/>
    </source>
</evidence>
<dbReference type="InterPro" id="IPR036380">
    <property type="entry name" value="Isochorismatase-like_sf"/>
</dbReference>
<sequence>MGPDTELSERGRIHQEIRRLIGATVKDDEIDEVLDKFSKDRNGFLSTSEADFVRRTVINPLSNFKVALVVVDYQNDFVSGSLSIKVLFKVQQLKHYKRGSRKCAILFQDWHPSNHISFYEHSRNSDRKLHSEDKVRKLRPFDIVRFEIPDTIQVLYPAHCVQGSWGAELHPQLVLAEGAKYIKKGTDVMVDSYSAFRDNDGEKKSELEDFLRSKGVSVVLACGLAYDICVMHTLKDANNLGFLSAIVTDCSKGISSEKIAEAQRFFIQKGVALLEMKEAREVIRRNSVPFEWVRWLALNAK</sequence>
<evidence type="ECO:0000256" key="2">
    <source>
        <dbReference type="ARBA" id="ARBA00022642"/>
    </source>
</evidence>
<reference evidence="10" key="1">
    <citation type="submission" date="2016-11" db="UniProtKB">
        <authorList>
            <consortium name="WormBaseParasite"/>
        </authorList>
    </citation>
    <scope>IDENTIFICATION</scope>
</reference>
<proteinExistence type="inferred from homology"/>
<accession>A0A1I7WMB6</accession>
<feature type="domain" description="Isochorismatase-like" evidence="8">
    <location>
        <begin position="67"/>
        <end position="266"/>
    </location>
</feature>
<organism evidence="9 10">
    <name type="scientific">Heterorhabditis bacteriophora</name>
    <name type="common">Entomopathogenic nematode worm</name>
    <dbReference type="NCBI Taxonomy" id="37862"/>
    <lineage>
        <taxon>Eukaryota</taxon>
        <taxon>Metazoa</taxon>
        <taxon>Ecdysozoa</taxon>
        <taxon>Nematoda</taxon>
        <taxon>Chromadorea</taxon>
        <taxon>Rhabditida</taxon>
        <taxon>Rhabditina</taxon>
        <taxon>Rhabditomorpha</taxon>
        <taxon>Strongyloidea</taxon>
        <taxon>Heterorhabditidae</taxon>
        <taxon>Heterorhabditis</taxon>
    </lineage>
</organism>
<evidence type="ECO:0000313" key="9">
    <source>
        <dbReference type="Proteomes" id="UP000095283"/>
    </source>
</evidence>
<dbReference type="SUPFAM" id="SSF52499">
    <property type="entry name" value="Isochorismatase-like hydrolases"/>
    <property type="match status" value="1"/>
</dbReference>
<comment type="pathway">
    <text evidence="5">Cofactor biosynthesis; nicotinate biosynthesis; nicotinate from nicotinamide: step 1/1.</text>
</comment>
<keyword evidence="9" id="KW-1185">Reference proteome</keyword>
<keyword evidence="4" id="KW-0378">Hydrolase</keyword>
<evidence type="ECO:0000256" key="1">
    <source>
        <dbReference type="ARBA" id="ARBA00006336"/>
    </source>
</evidence>
<dbReference type="Pfam" id="PF00857">
    <property type="entry name" value="Isochorismatase"/>
    <property type="match status" value="1"/>
</dbReference>
<evidence type="ECO:0000256" key="5">
    <source>
        <dbReference type="ARBA" id="ARBA00037900"/>
    </source>
</evidence>
<dbReference type="InterPro" id="IPR052347">
    <property type="entry name" value="Isochorismatase_Nicotinamidase"/>
</dbReference>
<dbReference type="InterPro" id="IPR000868">
    <property type="entry name" value="Isochorismatase-like_dom"/>
</dbReference>
<evidence type="ECO:0000256" key="7">
    <source>
        <dbReference type="ARBA" id="ARBA00043224"/>
    </source>
</evidence>
<dbReference type="GO" id="GO:0019363">
    <property type="term" value="P:pyridine nucleotide biosynthetic process"/>
    <property type="evidence" value="ECO:0007669"/>
    <property type="project" value="UniProtKB-KW"/>
</dbReference>
<name>A0A1I7WMB6_HETBA</name>
<evidence type="ECO:0000313" key="10">
    <source>
        <dbReference type="WBParaSite" id="Hba_06298"/>
    </source>
</evidence>
<evidence type="ECO:0000256" key="6">
    <source>
        <dbReference type="ARBA" id="ARBA00039017"/>
    </source>
</evidence>
<dbReference type="PANTHER" id="PTHR11080:SF2">
    <property type="entry name" value="LD05707P"/>
    <property type="match status" value="1"/>
</dbReference>
<evidence type="ECO:0000256" key="3">
    <source>
        <dbReference type="ARBA" id="ARBA00022723"/>
    </source>
</evidence>
<keyword evidence="2" id="KW-0662">Pyridine nucleotide biosynthesis</keyword>
<comment type="similarity">
    <text evidence="1">Belongs to the isochorismatase family.</text>
</comment>
<dbReference type="EC" id="3.5.1.19" evidence="6"/>
<dbReference type="GO" id="GO:0046872">
    <property type="term" value="F:metal ion binding"/>
    <property type="evidence" value="ECO:0007669"/>
    <property type="project" value="UniProtKB-KW"/>
</dbReference>